<dbReference type="GO" id="GO:0009408">
    <property type="term" value="P:response to heat"/>
    <property type="evidence" value="ECO:0007669"/>
    <property type="project" value="InterPro"/>
</dbReference>
<keyword evidence="5 8" id="KW-0143">Chaperone</keyword>
<dbReference type="AlphaFoldDB" id="A0A235BRK5"/>
<comment type="subunit">
    <text evidence="8">Homodimer.</text>
</comment>
<feature type="binding site" evidence="8">
    <location>
        <position position="203"/>
    </location>
    <ligand>
        <name>Zn(2+)</name>
        <dbReference type="ChEBI" id="CHEBI:29105"/>
        <label>2</label>
    </ligand>
</feature>
<dbReference type="SUPFAM" id="SSF46565">
    <property type="entry name" value="Chaperone J-domain"/>
    <property type="match status" value="1"/>
</dbReference>
<dbReference type="GO" id="GO:0031072">
    <property type="term" value="F:heat shock protein binding"/>
    <property type="evidence" value="ECO:0007669"/>
    <property type="project" value="InterPro"/>
</dbReference>
<dbReference type="CDD" id="cd10719">
    <property type="entry name" value="DnaJ_zf"/>
    <property type="match status" value="1"/>
</dbReference>
<dbReference type="CDD" id="cd06257">
    <property type="entry name" value="DnaJ"/>
    <property type="match status" value="1"/>
</dbReference>
<feature type="repeat" description="CXXCXGXG motif" evidence="8">
    <location>
        <begin position="217"/>
        <end position="224"/>
    </location>
</feature>
<feature type="zinc finger region" description="CR-type" evidence="9">
    <location>
        <begin position="150"/>
        <end position="229"/>
    </location>
</feature>
<dbReference type="Gene3D" id="2.60.260.20">
    <property type="entry name" value="Urease metallochaperone UreE, N-terminal domain"/>
    <property type="match status" value="2"/>
</dbReference>
<evidence type="ECO:0000256" key="2">
    <source>
        <dbReference type="ARBA" id="ARBA00022737"/>
    </source>
</evidence>
<dbReference type="GO" id="GO:0005737">
    <property type="term" value="C:cytoplasm"/>
    <property type="evidence" value="ECO:0007669"/>
    <property type="project" value="UniProtKB-SubCell"/>
</dbReference>
<comment type="subcellular location">
    <subcellularLocation>
        <location evidence="8">Cytoplasm</location>
    </subcellularLocation>
</comment>
<evidence type="ECO:0000256" key="9">
    <source>
        <dbReference type="PROSITE-ProRule" id="PRU00546"/>
    </source>
</evidence>
<evidence type="ECO:0000259" key="11">
    <source>
        <dbReference type="PROSITE" id="PS51188"/>
    </source>
</evidence>
<dbReference type="HAMAP" id="MF_01152">
    <property type="entry name" value="DnaJ"/>
    <property type="match status" value="1"/>
</dbReference>
<accession>A0A235BRK5</accession>
<comment type="function">
    <text evidence="8">Participates actively in the response to hyperosmotic and heat shock by preventing the aggregation of stress-denatured proteins and by disaggregating proteins, also in an autonomous, DnaK-independent fashion. Unfolded proteins bind initially to DnaJ; upon interaction with the DnaJ-bound protein, DnaK hydrolyzes its bound ATP, resulting in the formation of a stable complex. GrpE releases ADP from DnaK; ATP binding to DnaK triggers the release of the substrate protein, thus completing the reaction cycle. Several rounds of ATP-dependent interactions between DnaJ, DnaK and GrpE are required for fully efficient folding. Also involved, together with DnaK and GrpE, in the DNA replication of plasmids through activation of initiation proteins.</text>
</comment>
<organism evidence="12 13">
    <name type="scientific">candidate division WOR-3 bacterium JGI_Cruoil_03_51_56</name>
    <dbReference type="NCBI Taxonomy" id="1973747"/>
    <lineage>
        <taxon>Bacteria</taxon>
        <taxon>Bacteria division WOR-3</taxon>
    </lineage>
</organism>
<feature type="binding site" evidence="8">
    <location>
        <position position="180"/>
    </location>
    <ligand>
        <name>Zn(2+)</name>
        <dbReference type="ChEBI" id="CHEBI:29105"/>
        <label>2</label>
    </ligand>
</feature>
<evidence type="ECO:0000256" key="8">
    <source>
        <dbReference type="HAMAP-Rule" id="MF_01152"/>
    </source>
</evidence>
<keyword evidence="1 8" id="KW-0479">Metal-binding</keyword>
<dbReference type="InterPro" id="IPR008971">
    <property type="entry name" value="HSP40/DnaJ_pept-bd"/>
</dbReference>
<sequence length="377" mass="41737">MTKRDYYEVLGVSKSASPEEVKSAYRKLAKKYHPDRNPDNRAEAEERFKEVSEAYEVLVDPNKRRMYDLGGYEAVSQQFGPGGFNFRRDFTHGDDITDIFGDLLRGFGGAGSSGGLFDFLFGGGRAQRHAQRGGDIRIRMRLSLEEIAEGVTKEVTFSRHEKCPECGGRGGTGSEVCPTCRGRGQVKRQTSSFFGQFVQVTTCPDCKGSGRRMRHACKKCGGTGRIRRNRTLKVRIPAGVSAGSYIPLHDEGHYASAGNGDVHIEIEEKGHPLFVRRGDDIIVEMPVSISRAVLGGEIEVPTLNGRKRIDLPAGIASGTVLRLRGVGIKHLNDRGRGDELVRIVIHVPKKLSGEEKRLWERLGEIQREPVPSAHRPK</sequence>
<dbReference type="GO" id="GO:0005524">
    <property type="term" value="F:ATP binding"/>
    <property type="evidence" value="ECO:0007669"/>
    <property type="project" value="InterPro"/>
</dbReference>
<dbReference type="Proteomes" id="UP000215559">
    <property type="component" value="Unassembled WGS sequence"/>
</dbReference>
<dbReference type="Pfam" id="PF00684">
    <property type="entry name" value="DnaJ_CXXCXGXG"/>
    <property type="match status" value="1"/>
</dbReference>
<feature type="domain" description="CR-type" evidence="11">
    <location>
        <begin position="150"/>
        <end position="229"/>
    </location>
</feature>
<keyword evidence="8" id="KW-0235">DNA replication</keyword>
<dbReference type="Pfam" id="PF00226">
    <property type="entry name" value="DnaJ"/>
    <property type="match status" value="1"/>
</dbReference>
<dbReference type="GO" id="GO:0051082">
    <property type="term" value="F:unfolded protein binding"/>
    <property type="evidence" value="ECO:0007669"/>
    <property type="project" value="UniProtKB-UniRule"/>
</dbReference>
<evidence type="ECO:0000256" key="3">
    <source>
        <dbReference type="ARBA" id="ARBA00022771"/>
    </source>
</evidence>
<feature type="binding site" evidence="8">
    <location>
        <position position="166"/>
    </location>
    <ligand>
        <name>Zn(2+)</name>
        <dbReference type="ChEBI" id="CHEBI:29105"/>
        <label>1</label>
    </ligand>
</feature>
<dbReference type="CDD" id="cd10747">
    <property type="entry name" value="DnaJ_C"/>
    <property type="match status" value="1"/>
</dbReference>
<evidence type="ECO:0000256" key="1">
    <source>
        <dbReference type="ARBA" id="ARBA00022723"/>
    </source>
</evidence>
<protein>
    <recommendedName>
        <fullName evidence="7 8">Chaperone protein DnaJ</fullName>
    </recommendedName>
</protein>
<evidence type="ECO:0000256" key="5">
    <source>
        <dbReference type="ARBA" id="ARBA00023186"/>
    </source>
</evidence>
<evidence type="ECO:0000256" key="7">
    <source>
        <dbReference type="ARBA" id="ARBA00067609"/>
    </source>
</evidence>
<dbReference type="PROSITE" id="PS00636">
    <property type="entry name" value="DNAJ_1"/>
    <property type="match status" value="1"/>
</dbReference>
<dbReference type="InterPro" id="IPR001305">
    <property type="entry name" value="HSP_DnaJ_Cys-rich_dom"/>
</dbReference>
<dbReference type="GO" id="GO:0006260">
    <property type="term" value="P:DNA replication"/>
    <property type="evidence" value="ECO:0007669"/>
    <property type="project" value="UniProtKB-KW"/>
</dbReference>
<dbReference type="NCBIfam" id="NF008035">
    <property type="entry name" value="PRK10767.1"/>
    <property type="match status" value="1"/>
</dbReference>
<comment type="cofactor">
    <cofactor evidence="8">
        <name>Zn(2+)</name>
        <dbReference type="ChEBI" id="CHEBI:29105"/>
    </cofactor>
    <text evidence="8">Binds 2 Zn(2+) ions per monomer.</text>
</comment>
<keyword evidence="4 8" id="KW-0862">Zinc</keyword>
<dbReference type="InterPro" id="IPR036869">
    <property type="entry name" value="J_dom_sf"/>
</dbReference>
<feature type="binding site" evidence="8">
    <location>
        <position position="177"/>
    </location>
    <ligand>
        <name>Zn(2+)</name>
        <dbReference type="ChEBI" id="CHEBI:29105"/>
        <label>2</label>
    </ligand>
</feature>
<feature type="binding site" evidence="8">
    <location>
        <position position="220"/>
    </location>
    <ligand>
        <name>Zn(2+)</name>
        <dbReference type="ChEBI" id="CHEBI:29105"/>
        <label>1</label>
    </ligand>
</feature>
<dbReference type="SUPFAM" id="SSF57938">
    <property type="entry name" value="DnaJ/Hsp40 cysteine-rich domain"/>
    <property type="match status" value="1"/>
</dbReference>
<feature type="binding site" evidence="8">
    <location>
        <position position="163"/>
    </location>
    <ligand>
        <name>Zn(2+)</name>
        <dbReference type="ChEBI" id="CHEBI:29105"/>
        <label>1</label>
    </ligand>
</feature>
<dbReference type="InterPro" id="IPR018253">
    <property type="entry name" value="DnaJ_domain_CS"/>
</dbReference>
<dbReference type="FunFam" id="2.60.260.20:FF:000005">
    <property type="entry name" value="Chaperone protein dnaJ 1, mitochondrial"/>
    <property type="match status" value="1"/>
</dbReference>
<dbReference type="PRINTS" id="PR00625">
    <property type="entry name" value="JDOMAIN"/>
</dbReference>
<dbReference type="EMBL" id="NOZP01000176">
    <property type="protein sequence ID" value="OYD14185.1"/>
    <property type="molecule type" value="Genomic_DNA"/>
</dbReference>
<evidence type="ECO:0000256" key="6">
    <source>
        <dbReference type="ARBA" id="ARBA00061004"/>
    </source>
</evidence>
<feature type="domain" description="J" evidence="10">
    <location>
        <begin position="5"/>
        <end position="71"/>
    </location>
</feature>
<gene>
    <name evidence="8 12" type="primary">dnaJ</name>
    <name evidence="12" type="ORF">CH330_09230</name>
</gene>
<comment type="similarity">
    <text evidence="6 8">Belongs to the DnaJ family.</text>
</comment>
<evidence type="ECO:0000256" key="4">
    <source>
        <dbReference type="ARBA" id="ARBA00022833"/>
    </source>
</evidence>
<dbReference type="GO" id="GO:0008270">
    <property type="term" value="F:zinc ion binding"/>
    <property type="evidence" value="ECO:0007669"/>
    <property type="project" value="UniProtKB-UniRule"/>
</dbReference>
<feature type="repeat" description="CXXCXGXG motif" evidence="8">
    <location>
        <begin position="203"/>
        <end position="210"/>
    </location>
</feature>
<dbReference type="PANTHER" id="PTHR43096:SF52">
    <property type="entry name" value="DNAJ HOMOLOG 1, MITOCHONDRIAL-RELATED"/>
    <property type="match status" value="1"/>
</dbReference>
<dbReference type="SMART" id="SM00271">
    <property type="entry name" value="DnaJ"/>
    <property type="match status" value="1"/>
</dbReference>
<dbReference type="Gene3D" id="1.10.287.110">
    <property type="entry name" value="DnaJ domain"/>
    <property type="match status" value="1"/>
</dbReference>
<dbReference type="GO" id="GO:0042026">
    <property type="term" value="P:protein refolding"/>
    <property type="evidence" value="ECO:0007669"/>
    <property type="project" value="TreeGrafter"/>
</dbReference>
<dbReference type="InterPro" id="IPR001623">
    <property type="entry name" value="DnaJ_domain"/>
</dbReference>
<keyword evidence="2 8" id="KW-0677">Repeat</keyword>
<dbReference type="Gene3D" id="2.10.230.10">
    <property type="entry name" value="Heat shock protein DnaJ, cysteine-rich domain"/>
    <property type="match status" value="1"/>
</dbReference>
<evidence type="ECO:0000313" key="13">
    <source>
        <dbReference type="Proteomes" id="UP000215559"/>
    </source>
</evidence>
<dbReference type="Pfam" id="PF01556">
    <property type="entry name" value="DnaJ_C"/>
    <property type="match status" value="1"/>
</dbReference>
<keyword evidence="3 8" id="KW-0863">Zinc-finger</keyword>
<name>A0A235BRK5_UNCW3</name>
<feature type="repeat" description="CXXCXGXG motif" evidence="8">
    <location>
        <begin position="163"/>
        <end position="170"/>
    </location>
</feature>
<proteinExistence type="inferred from homology"/>
<dbReference type="FunFam" id="2.10.230.10:FF:000002">
    <property type="entry name" value="Molecular chaperone DnaJ"/>
    <property type="match status" value="1"/>
</dbReference>
<dbReference type="PROSITE" id="PS50076">
    <property type="entry name" value="DNAJ_2"/>
    <property type="match status" value="1"/>
</dbReference>
<reference evidence="12 13" key="1">
    <citation type="submission" date="2017-07" db="EMBL/GenBank/DDBJ databases">
        <title>Recovery of genomes from metagenomes via a dereplication, aggregation, and scoring strategy.</title>
        <authorList>
            <person name="Sieber C.M."/>
            <person name="Probst A.J."/>
            <person name="Sharrar A."/>
            <person name="Thomas B.C."/>
            <person name="Hess M."/>
            <person name="Tringe S.G."/>
            <person name="Banfield J.F."/>
        </authorList>
    </citation>
    <scope>NUCLEOTIDE SEQUENCE [LARGE SCALE GENOMIC DNA]</scope>
    <source>
        <strain evidence="12">JGI_Cruoil_03_51_56</strain>
    </source>
</reference>
<feature type="repeat" description="CXXCXGXG motif" evidence="8">
    <location>
        <begin position="177"/>
        <end position="184"/>
    </location>
</feature>
<keyword evidence="8" id="KW-0346">Stress response</keyword>
<dbReference type="PROSITE" id="PS51188">
    <property type="entry name" value="ZF_CR"/>
    <property type="match status" value="1"/>
</dbReference>
<dbReference type="PANTHER" id="PTHR43096">
    <property type="entry name" value="DNAJ HOMOLOG 1, MITOCHONDRIAL-RELATED"/>
    <property type="match status" value="1"/>
</dbReference>
<dbReference type="NCBIfam" id="TIGR02349">
    <property type="entry name" value="DnaJ_bact"/>
    <property type="match status" value="1"/>
</dbReference>
<dbReference type="InterPro" id="IPR002939">
    <property type="entry name" value="DnaJ_C"/>
</dbReference>
<keyword evidence="8" id="KW-0963">Cytoplasm</keyword>
<dbReference type="InterPro" id="IPR012724">
    <property type="entry name" value="DnaJ"/>
</dbReference>
<evidence type="ECO:0000259" key="10">
    <source>
        <dbReference type="PROSITE" id="PS50076"/>
    </source>
</evidence>
<dbReference type="SUPFAM" id="SSF49493">
    <property type="entry name" value="HSP40/DnaJ peptide-binding domain"/>
    <property type="match status" value="2"/>
</dbReference>
<comment type="domain">
    <text evidence="8">The J domain is necessary and sufficient to stimulate DnaK ATPase activity. Zinc center 1 plays an important role in the autonomous, DnaK-independent chaperone activity of DnaJ. Zinc center 2 is essential for interaction with DnaK and for DnaJ activity.</text>
</comment>
<dbReference type="InterPro" id="IPR036410">
    <property type="entry name" value="HSP_DnaJ_Cys-rich_dom_sf"/>
</dbReference>
<comment type="caution">
    <text evidence="12">The sequence shown here is derived from an EMBL/GenBank/DDBJ whole genome shotgun (WGS) entry which is preliminary data.</text>
</comment>
<feature type="binding site" evidence="8">
    <location>
        <position position="206"/>
    </location>
    <ligand>
        <name>Zn(2+)</name>
        <dbReference type="ChEBI" id="CHEBI:29105"/>
        <label>2</label>
    </ligand>
</feature>
<feature type="binding site" evidence="8">
    <location>
        <position position="217"/>
    </location>
    <ligand>
        <name>Zn(2+)</name>
        <dbReference type="ChEBI" id="CHEBI:29105"/>
        <label>1</label>
    </ligand>
</feature>
<evidence type="ECO:0000313" key="12">
    <source>
        <dbReference type="EMBL" id="OYD14185.1"/>
    </source>
</evidence>